<gene>
    <name evidence="1" type="ORF">POVCU1_059200</name>
</gene>
<dbReference type="EMBL" id="FLQV01001850">
    <property type="protein sequence ID" value="SBT00324.1"/>
    <property type="molecule type" value="Genomic_DNA"/>
</dbReference>
<evidence type="ECO:0000313" key="1">
    <source>
        <dbReference type="EMBL" id="SBT00324.1"/>
    </source>
</evidence>
<proteinExistence type="predicted"/>
<dbReference type="Proteomes" id="UP000078546">
    <property type="component" value="Unassembled WGS sequence"/>
</dbReference>
<organism evidence="1 2">
    <name type="scientific">Plasmodium ovale curtisi</name>
    <dbReference type="NCBI Taxonomy" id="864141"/>
    <lineage>
        <taxon>Eukaryota</taxon>
        <taxon>Sar</taxon>
        <taxon>Alveolata</taxon>
        <taxon>Apicomplexa</taxon>
        <taxon>Aconoidasida</taxon>
        <taxon>Haemosporida</taxon>
        <taxon>Plasmodiidae</taxon>
        <taxon>Plasmodium</taxon>
        <taxon>Plasmodium (Plasmodium)</taxon>
    </lineage>
</organism>
<evidence type="ECO:0000313" key="2">
    <source>
        <dbReference type="Proteomes" id="UP000078546"/>
    </source>
</evidence>
<protein>
    <recommendedName>
        <fullName evidence="3">PIR Superfamily Protein</fullName>
    </recommendedName>
</protein>
<feature type="non-terminal residue" evidence="1">
    <location>
        <position position="73"/>
    </location>
</feature>
<accession>A0A1A8X501</accession>
<name>A0A1A8X501_PLAOA</name>
<sequence length="73" mass="8783">MKNINQDYINASIDHLIDFKKLTPYHQFLHVKKKWIKNTRIIENAGENELISYFSDIEISISNDREYNIAYYT</sequence>
<dbReference type="AlphaFoldDB" id="A0A1A8X501"/>
<evidence type="ECO:0008006" key="3">
    <source>
        <dbReference type="Google" id="ProtNLM"/>
    </source>
</evidence>
<reference evidence="2" key="1">
    <citation type="submission" date="2016-05" db="EMBL/GenBank/DDBJ databases">
        <authorList>
            <person name="Naeem Raeece"/>
        </authorList>
    </citation>
    <scope>NUCLEOTIDE SEQUENCE [LARGE SCALE GENOMIC DNA]</scope>
</reference>